<feature type="region of interest" description="Disordered" evidence="2">
    <location>
        <begin position="31"/>
        <end position="59"/>
    </location>
</feature>
<comment type="similarity">
    <text evidence="1">Belongs to the FAM228 family.</text>
</comment>
<dbReference type="OrthoDB" id="6151317at2759"/>
<organism evidence="3">
    <name type="scientific">Octopus bimaculoides</name>
    <name type="common">California two-spotted octopus</name>
    <dbReference type="NCBI Taxonomy" id="37653"/>
    <lineage>
        <taxon>Eukaryota</taxon>
        <taxon>Metazoa</taxon>
        <taxon>Spiralia</taxon>
        <taxon>Lophotrochozoa</taxon>
        <taxon>Mollusca</taxon>
        <taxon>Cephalopoda</taxon>
        <taxon>Coleoidea</taxon>
        <taxon>Octopodiformes</taxon>
        <taxon>Octopoda</taxon>
        <taxon>Incirrata</taxon>
        <taxon>Octopodidae</taxon>
        <taxon>Octopus</taxon>
    </lineage>
</organism>
<dbReference type="PANTHER" id="PTHR28584:SF1">
    <property type="entry name" value="PROTEIN FAM228B"/>
    <property type="match status" value="1"/>
</dbReference>
<dbReference type="AlphaFoldDB" id="A0A0L8GBH7"/>
<dbReference type="KEGG" id="obi:106877912"/>
<evidence type="ECO:0000313" key="3">
    <source>
        <dbReference type="EMBL" id="KOF74376.1"/>
    </source>
</evidence>
<proteinExistence type="inferred from homology"/>
<evidence type="ECO:0000256" key="2">
    <source>
        <dbReference type="SAM" id="MobiDB-lite"/>
    </source>
</evidence>
<accession>A0A0L8GBH7</accession>
<dbReference type="PANTHER" id="PTHR28584">
    <property type="entry name" value="FAMILY WITH SEQUENCE SIMILARITY 228 MEMBER A"/>
    <property type="match status" value="1"/>
</dbReference>
<dbReference type="STRING" id="37653.A0A0L8GBH7"/>
<dbReference type="InterPro" id="IPR040046">
    <property type="entry name" value="FAM228"/>
</dbReference>
<protein>
    <submittedName>
        <fullName evidence="3">Uncharacterized protein</fullName>
    </submittedName>
</protein>
<evidence type="ECO:0000256" key="1">
    <source>
        <dbReference type="ARBA" id="ARBA00007753"/>
    </source>
</evidence>
<dbReference type="EMBL" id="KQ422717">
    <property type="protein sequence ID" value="KOF74376.1"/>
    <property type="molecule type" value="Genomic_DNA"/>
</dbReference>
<reference evidence="3" key="1">
    <citation type="submission" date="2015-07" db="EMBL/GenBank/DDBJ databases">
        <title>MeaNS - Measles Nucleotide Surveillance Program.</title>
        <authorList>
            <person name="Tran T."/>
            <person name="Druce J."/>
        </authorList>
    </citation>
    <scope>NUCLEOTIDE SEQUENCE</scope>
    <source>
        <strain evidence="3">UCB-OBI-ISO-001</strain>
        <tissue evidence="3">Gonad</tissue>
    </source>
</reference>
<feature type="compositionally biased region" description="Polar residues" evidence="2">
    <location>
        <begin position="31"/>
        <end position="45"/>
    </location>
</feature>
<gene>
    <name evidence="3" type="ORF">OCBIM_22036343mg</name>
</gene>
<name>A0A0L8GBH7_OCTBM</name>
<sequence length="417" mass="48152">MPLDVKNEGGLKVHNKTKLETILHGNTQTLLTQPSKSAAKESQNAKLRDTEQTGYAPKFANSKVDNQYLSSELSKSTFNAADNEDDVFERKVQTIEPSPEASAVSQSTQSSQLLMQRISTSSNAVVESETMAPYTLLKENTGYTTRKKKIHQQVEQWYSMYIFLKCTSVLGHTKIPEHLDLYQEMLDTIQMLVKKGKNLKVDGNTDMNVSDFREFKEKYDNLLDKEYEMKQEIHSILNFNEMKKKKHHENIYRQWTKKVYNPLSKKVQENVQSSPWSSTCRKKHEMYKNYLKYVNTKGCAYLDTADPEEYSIYPYPNKVPGKVNVTDPDNPLHFTSQQYDEELQVILSLLTGKNYSRNDIENLKLFSRPDSSSSRQKMDATKWLLMPENNILSTPRTASRRKIHAGRYNKSMLSESC</sequence>